<sequence>MSENPRQMVEHLQKGAGELAASSPQEMKALTNFVQSVFKEGALDLKTKEAIAIAISVYSRCPYCISAHVKNALDAGLTREQIIEAGTVAMAFGGGPAMAYSSTILVDALNELEK</sequence>
<evidence type="ECO:0000313" key="4">
    <source>
        <dbReference type="Proteomes" id="UP000032250"/>
    </source>
</evidence>
<dbReference type="AlphaFoldDB" id="A0A0D0ZYX3"/>
<dbReference type="PANTHER" id="PTHR33930:SF2">
    <property type="entry name" value="BLR3452 PROTEIN"/>
    <property type="match status" value="1"/>
</dbReference>
<dbReference type="OrthoDB" id="9806086at2"/>
<dbReference type="Gene3D" id="1.20.1290.10">
    <property type="entry name" value="AhpD-like"/>
    <property type="match status" value="1"/>
</dbReference>
<dbReference type="PANTHER" id="PTHR33930">
    <property type="entry name" value="ALKYL HYDROPEROXIDE REDUCTASE AHPD"/>
    <property type="match status" value="1"/>
</dbReference>
<comment type="caution">
    <text evidence="3">The sequence shown here is derived from an EMBL/GenBank/DDBJ whole genome shotgun (WGS) entry which is preliminary data.</text>
</comment>
<dbReference type="HOGENOM" id="CLU_137228_2_2_9"/>
<dbReference type="Proteomes" id="UP000032250">
    <property type="component" value="Unassembled WGS sequence"/>
</dbReference>
<gene>
    <name evidence="3" type="ORF">N495_09155</name>
</gene>
<feature type="region of interest" description="Disordered" evidence="1">
    <location>
        <begin position="1"/>
        <end position="20"/>
    </location>
</feature>
<accession>A0A0D0ZYX3</accession>
<evidence type="ECO:0000256" key="1">
    <source>
        <dbReference type="SAM" id="MobiDB-lite"/>
    </source>
</evidence>
<reference evidence="3 4" key="1">
    <citation type="submission" date="2014-06" db="EMBL/GenBank/DDBJ databases">
        <title>Genome characterization of distinct group I Clostridium botulinum lineages.</title>
        <authorList>
            <person name="Giordani F."/>
            <person name="Anselmo A."/>
            <person name="Fillo S."/>
            <person name="Palozzi A.M."/>
            <person name="Fortunato A."/>
            <person name="Gentile B."/>
            <person name="Ciammaruconi A."/>
            <person name="Anniballi F."/>
            <person name="De Medici D."/>
            <person name="Lista F."/>
        </authorList>
    </citation>
    <scope>NUCLEOTIDE SEQUENCE [LARGE SCALE GENOMIC DNA]</scope>
    <source>
        <strain evidence="3 4">B2 450</strain>
    </source>
</reference>
<protein>
    <submittedName>
        <fullName evidence="3">4-carboxymuconolactone decarboxylase</fullName>
    </submittedName>
</protein>
<dbReference type="NCBIfam" id="TIGR00778">
    <property type="entry name" value="ahpD_dom"/>
    <property type="match status" value="1"/>
</dbReference>
<proteinExistence type="predicted"/>
<dbReference type="RefSeq" id="WP_003485984.1">
    <property type="nucleotide sequence ID" value="NZ_JXSU01000007.1"/>
</dbReference>
<dbReference type="InterPro" id="IPR004675">
    <property type="entry name" value="AhpD_core"/>
</dbReference>
<organism evidence="3 4">
    <name type="scientific">Clostridium botulinum B2 450</name>
    <dbReference type="NCBI Taxonomy" id="1379739"/>
    <lineage>
        <taxon>Bacteria</taxon>
        <taxon>Bacillati</taxon>
        <taxon>Bacillota</taxon>
        <taxon>Clostridia</taxon>
        <taxon>Eubacteriales</taxon>
        <taxon>Clostridiaceae</taxon>
        <taxon>Clostridium</taxon>
    </lineage>
</organism>
<dbReference type="PATRIC" id="fig|1379739.3.peg.2187"/>
<dbReference type="Pfam" id="PF02627">
    <property type="entry name" value="CMD"/>
    <property type="match status" value="1"/>
</dbReference>
<dbReference type="EMBL" id="JXSU01000007">
    <property type="protein sequence ID" value="KIS23753.1"/>
    <property type="molecule type" value="Genomic_DNA"/>
</dbReference>
<name>A0A0D0ZYX3_CLOBO</name>
<dbReference type="GO" id="GO:0051920">
    <property type="term" value="F:peroxiredoxin activity"/>
    <property type="evidence" value="ECO:0007669"/>
    <property type="project" value="InterPro"/>
</dbReference>
<dbReference type="SUPFAM" id="SSF69118">
    <property type="entry name" value="AhpD-like"/>
    <property type="match status" value="1"/>
</dbReference>
<evidence type="ECO:0000259" key="2">
    <source>
        <dbReference type="Pfam" id="PF02627"/>
    </source>
</evidence>
<dbReference type="InterPro" id="IPR029032">
    <property type="entry name" value="AhpD-like"/>
</dbReference>
<evidence type="ECO:0000313" key="3">
    <source>
        <dbReference type="EMBL" id="KIS23753.1"/>
    </source>
</evidence>
<feature type="domain" description="Carboxymuconolactone decarboxylase-like" evidence="2">
    <location>
        <begin position="24"/>
        <end position="103"/>
    </location>
</feature>
<dbReference type="InterPro" id="IPR003779">
    <property type="entry name" value="CMD-like"/>
</dbReference>